<dbReference type="SUPFAM" id="SSF49373">
    <property type="entry name" value="Invasin/intimin cell-adhesion fragments"/>
    <property type="match status" value="2"/>
</dbReference>
<organism evidence="5 6">
    <name type="scientific">Dokdonella ginsengisoli</name>
    <dbReference type="NCBI Taxonomy" id="363846"/>
    <lineage>
        <taxon>Bacteria</taxon>
        <taxon>Pseudomonadati</taxon>
        <taxon>Pseudomonadota</taxon>
        <taxon>Gammaproteobacteria</taxon>
        <taxon>Lysobacterales</taxon>
        <taxon>Rhodanobacteraceae</taxon>
        <taxon>Dokdonella</taxon>
    </lineage>
</organism>
<dbReference type="PROSITE" id="PS51841">
    <property type="entry name" value="LTD"/>
    <property type="match status" value="3"/>
</dbReference>
<dbReference type="Gene3D" id="2.60.40.10">
    <property type="entry name" value="Immunoglobulins"/>
    <property type="match status" value="2"/>
</dbReference>
<evidence type="ECO:0000259" key="3">
    <source>
        <dbReference type="PROSITE" id="PS51127"/>
    </source>
</evidence>
<accession>A0ABV9QNS5</accession>
<dbReference type="EMBL" id="JBHSHD010000002">
    <property type="protein sequence ID" value="MFC4818980.1"/>
    <property type="molecule type" value="Genomic_DNA"/>
</dbReference>
<dbReference type="SUPFAM" id="SSF56219">
    <property type="entry name" value="DNase I-like"/>
    <property type="match status" value="1"/>
</dbReference>
<gene>
    <name evidence="5" type="ORF">ACFO6Q_01520</name>
</gene>
<dbReference type="SUPFAM" id="SSF74853">
    <property type="entry name" value="Lamin A/C globular tail domain"/>
    <property type="match status" value="3"/>
</dbReference>
<dbReference type="SMART" id="SM00634">
    <property type="entry name" value="BID_1"/>
    <property type="match status" value="2"/>
</dbReference>
<dbReference type="Pfam" id="PF12275">
    <property type="entry name" value="DUF3616"/>
    <property type="match status" value="1"/>
</dbReference>
<feature type="domain" description="LTD" evidence="4">
    <location>
        <begin position="21"/>
        <end position="158"/>
    </location>
</feature>
<dbReference type="PANTHER" id="PTHR42834">
    <property type="entry name" value="ENDONUCLEASE/EXONUCLEASE/PHOSPHATASE FAMILY PROTEIN (AFU_ORTHOLOGUE AFUA_3G09210)"/>
    <property type="match status" value="1"/>
</dbReference>
<feature type="domain" description="Big-1" evidence="3">
    <location>
        <begin position="1955"/>
        <end position="2047"/>
    </location>
</feature>
<dbReference type="PANTHER" id="PTHR42834:SF1">
    <property type="entry name" value="ENDONUCLEASE_EXONUCLEASE_PHOSPHATASE FAMILY PROTEIN (AFU_ORTHOLOGUE AFUA_3G09210)"/>
    <property type="match status" value="1"/>
</dbReference>
<evidence type="ECO:0000313" key="5">
    <source>
        <dbReference type="EMBL" id="MFC4818980.1"/>
    </source>
</evidence>
<dbReference type="InterPro" id="IPR036415">
    <property type="entry name" value="Lamin_tail_dom_sf"/>
</dbReference>
<feature type="domain" description="Big-1" evidence="3">
    <location>
        <begin position="869"/>
        <end position="965"/>
    </location>
</feature>
<dbReference type="SUPFAM" id="SSF141072">
    <property type="entry name" value="CalX-like"/>
    <property type="match status" value="1"/>
</dbReference>
<dbReference type="InterPro" id="IPR013783">
    <property type="entry name" value="Ig-like_fold"/>
</dbReference>
<feature type="chain" id="PRO_5047107088" evidence="2">
    <location>
        <begin position="27"/>
        <end position="2069"/>
    </location>
</feature>
<dbReference type="InterPro" id="IPR038081">
    <property type="entry name" value="CalX-like_sf"/>
</dbReference>
<protein>
    <submittedName>
        <fullName evidence="5">DUF3616 domain-containing protein</fullName>
    </submittedName>
</protein>
<evidence type="ECO:0000256" key="2">
    <source>
        <dbReference type="SAM" id="SignalP"/>
    </source>
</evidence>
<dbReference type="PROSITE" id="PS51127">
    <property type="entry name" value="BIG1"/>
    <property type="match status" value="2"/>
</dbReference>
<keyword evidence="6" id="KW-1185">Reference proteome</keyword>
<sequence length="2069" mass="208319">MKVHRFARIARAGACLLSLGLWPAFAAAAADHVVISQVYGGGGSGAPVTYKRDYVELFNPTTSAVSLAGWSLQYGSATGTGNWSVHTLPASLSIGPGQYLLIEEGGGTAGADLPTPDVTGGPLNLSATTGKVSLVSATAALSGACPTAGVVDRVGYGSANCSEGGAATPVLTKESGAVRKEAGCADTDNNAADFDVVGNPVPRNGASPVHSCVTSIGGRLRITEFMYQGANGEFVEFTNVGDQPVDLAGWSFSDSARAPGAVPLGAYGVVQAGESVILTETPAADFRTAWGLCSGVKVIGGNTVNLSRGDEINLYDASQGQIDRLTFGDNVAGVGGPRTQNVSAWPSAAALGQNQITGWTLSAAGNAENAQASSGGDVASPGHSAHAIVAFDPCFVDPATPQVAVDATATSPFLDLAAATEGAASGVIDDPTDPAAVDGIAFAFAAPGGDANALTIAAASSNAAVVDAAGLQLSGSGAQRLLKIVPHGVGYATITVSATDASQRTGTYTIRYAASAAAPSPADTVFLTGASDASATVAVDAQHMFVADDETNVLRLYRRDRSGLPLAGFDFSSSLNLTDLENPELDIEGSARAGDRVFWTGSFSNSKSFHVRPNRHRVFATDVTGSGASATLSYAGRYDWLLEDMVAWDQGNGHGLGANYLGFADSSADGVDSKAKDGFNVEGLAIAPDGTTGYLAFRAPQLPTTARQQALIVPVRDFDALVTGAAPGSLPQGSAVFDAPIFLDLGGRGIRSLDRNEAGQYVITAGAAGDTGAAPDDFRLYAWTGHAADAPVALATDLTAQDIAGGSFESLVELPSVLGTGTILQALLDNGDSVWYGDGIIAKDLAEPRFRKAASVRVVADIGFPANTVATSDGTPQSAAVNQPFAAPLVARVTDSFGNGIAGVSVGFAAPGSGASAALSSVTAVTGADGRASVTATANATAGSYAVVASVSGAASTASFALTNTGGTTPGADHVVISQVYGGGGATSLPAAYKKDYIELYNPTAQAVDIGGWSLQYASATGTGNWFPHVLPAGLSIAPGQYLLIEEGGGTVGGDFPLTPDVAGGPLNLSQSNGKIALANSATALSGACPSAGVVDQVGYGTANCFEGAAATAALGKEIGAVRKGDGCTDSDDNAADFDIVTNPVPRNGSSPLHFCDGSGGPLTLSVGDVAVTAPTAGTVPAEFTVTLSRAADSDVHFDLATVDGTAVAGVDYVAAAQTGATITAGGTTFQFVVQVNANNTPGAPKTFKLRVDNISGGDVTTTEAEGTATIANSTGRVPIGAIQGDGAHPAMLGQPASFSGTVTAIGAGGYFVQDGGDGNPLTSDAVFVYGGVPATLAVGDTVDVSGTVAEFYGLTEVTSATTTVTGTGTLPVAITLDATTPSPDPEHPRCEGGSFGAGDSVAVRNWRCLQSMRVTVADAAISAPNFRSSSQPLSEAFAYVASQPRPFRGPGLPYGTQAPSPPPGYDPPIWDAVPYVFGIDTSHLMTAQAFSGGMHFSATGVMGFDFGIGILWPTELAITDDGPDYPVAVPAAPAGALTIGSQNMLRLFNDVHDSGSIDACADTDPGSSDVCPTSEQFQVRLKKLSRQVREVLGAPAVLGTQEIENLAALQALADQIHADDASLTYHAYLEEGNDVGGIDVGVLVRSDVTVNAVTQLRKTETTDTGCSSSNPPPCLLNDRPPLLLDASFAGERFAVLVIHNRSLSSVETQGYVRAKRLAQAMSVARIAQAWQTGDSASVPGAAAGVPLAIVGDYNAFEFTDGYVDVTGIIRGTAVESENLLWDASLPIVDPPLFDAGTTVADDQRYSFSYDGYAQDLDHGLVTADLQARLLWMGIARGNSDVPAGGPDATDATTARRSADHDGFVMAFAGAAPTTWTVTPSVSGGHGQIDPSVAQTVADGATTSFTLTADPGYHVDVVGGTCPAGALAGDVYTTGAIVADCTVTASFAANVAAAVAVDSGDTQSAIVGQAFAAPLVVRVTDAGGLPVAGATVTFTAPASGASAVLAAASATTDADGKASVTATANGVAGSYTVQAGVAGVAAPATFQLSNLEDPGDVIFRDGFDATQPD</sequence>
<dbReference type="Proteomes" id="UP001595886">
    <property type="component" value="Unassembled WGS sequence"/>
</dbReference>
<comment type="caution">
    <text evidence="5">The sequence shown here is derived from an EMBL/GenBank/DDBJ whole genome shotgun (WGS) entry which is preliminary data.</text>
</comment>
<evidence type="ECO:0000256" key="1">
    <source>
        <dbReference type="ARBA" id="ARBA00010116"/>
    </source>
</evidence>
<feature type="domain" description="LTD" evidence="4">
    <location>
        <begin position="207"/>
        <end position="338"/>
    </location>
</feature>
<dbReference type="InterPro" id="IPR008964">
    <property type="entry name" value="Invasin/intimin_cell_adhesion"/>
</dbReference>
<reference evidence="6" key="1">
    <citation type="journal article" date="2019" name="Int. J. Syst. Evol. Microbiol.">
        <title>The Global Catalogue of Microorganisms (GCM) 10K type strain sequencing project: providing services to taxonomists for standard genome sequencing and annotation.</title>
        <authorList>
            <consortium name="The Broad Institute Genomics Platform"/>
            <consortium name="The Broad Institute Genome Sequencing Center for Infectious Disease"/>
            <person name="Wu L."/>
            <person name="Ma J."/>
        </authorList>
    </citation>
    <scope>NUCLEOTIDE SEQUENCE [LARGE SCALE GENOMIC DNA]</scope>
    <source>
        <strain evidence="6">CCUG 30340</strain>
    </source>
</reference>
<comment type="similarity">
    <text evidence="1">Belongs to the intimin/invasin family.</text>
</comment>
<dbReference type="CDD" id="cd04486">
    <property type="entry name" value="YhcR_OBF_like"/>
    <property type="match status" value="1"/>
</dbReference>
<dbReference type="Pfam" id="PF02369">
    <property type="entry name" value="Big_1"/>
    <property type="match status" value="2"/>
</dbReference>
<evidence type="ECO:0000313" key="6">
    <source>
        <dbReference type="Proteomes" id="UP001595886"/>
    </source>
</evidence>
<dbReference type="Gene3D" id="2.60.40.1260">
    <property type="entry name" value="Lamin Tail domain"/>
    <property type="match status" value="2"/>
</dbReference>
<dbReference type="InterPro" id="IPR022060">
    <property type="entry name" value="DUF3616"/>
</dbReference>
<dbReference type="RefSeq" id="WP_380018715.1">
    <property type="nucleotide sequence ID" value="NZ_JBHSHD010000002.1"/>
</dbReference>
<dbReference type="Gene3D" id="2.60.40.2030">
    <property type="match status" value="1"/>
</dbReference>
<dbReference type="InterPro" id="IPR003344">
    <property type="entry name" value="Big_1_dom"/>
</dbReference>
<dbReference type="Gene3D" id="3.60.10.10">
    <property type="entry name" value="Endonuclease/exonuclease/phosphatase"/>
    <property type="match status" value="1"/>
</dbReference>
<dbReference type="Pfam" id="PF00932">
    <property type="entry name" value="LTD"/>
    <property type="match status" value="3"/>
</dbReference>
<feature type="signal peptide" evidence="2">
    <location>
        <begin position="1"/>
        <end position="26"/>
    </location>
</feature>
<proteinExistence type="inferred from homology"/>
<dbReference type="InterPro" id="IPR001322">
    <property type="entry name" value="Lamin_tail_dom"/>
</dbReference>
<keyword evidence="2" id="KW-0732">Signal</keyword>
<evidence type="ECO:0000259" key="4">
    <source>
        <dbReference type="PROSITE" id="PS51841"/>
    </source>
</evidence>
<name>A0ABV9QNS5_9GAMM</name>
<dbReference type="InterPro" id="IPR036691">
    <property type="entry name" value="Endo/exonu/phosph_ase_sf"/>
</dbReference>
<feature type="domain" description="LTD" evidence="4">
    <location>
        <begin position="956"/>
        <end position="1102"/>
    </location>
</feature>